<dbReference type="RefSeq" id="WP_230776308.1">
    <property type="nucleotide sequence ID" value="NZ_CP141221.1"/>
</dbReference>
<feature type="domain" description="CBS" evidence="10">
    <location>
        <begin position="262"/>
        <end position="320"/>
    </location>
</feature>
<name>A0ABT7PLA1_9BACT</name>
<evidence type="ECO:0000313" key="12">
    <source>
        <dbReference type="EMBL" id="MDM4017289.1"/>
    </source>
</evidence>
<dbReference type="PROSITE" id="PS51371">
    <property type="entry name" value="CBS"/>
    <property type="match status" value="2"/>
</dbReference>
<evidence type="ECO:0000256" key="6">
    <source>
        <dbReference type="ARBA" id="ARBA00023136"/>
    </source>
</evidence>
<dbReference type="SUPFAM" id="SSF54631">
    <property type="entry name" value="CBS-domain pair"/>
    <property type="match status" value="1"/>
</dbReference>
<evidence type="ECO:0000256" key="3">
    <source>
        <dbReference type="ARBA" id="ARBA00022737"/>
    </source>
</evidence>
<feature type="transmembrane region" description="Helical" evidence="9">
    <location>
        <begin position="57"/>
        <end position="80"/>
    </location>
</feature>
<feature type="transmembrane region" description="Helical" evidence="9">
    <location>
        <begin position="118"/>
        <end position="138"/>
    </location>
</feature>
<organism evidence="12 13">
    <name type="scientific">Roseiconus lacunae</name>
    <dbReference type="NCBI Taxonomy" id="2605694"/>
    <lineage>
        <taxon>Bacteria</taxon>
        <taxon>Pseudomonadati</taxon>
        <taxon>Planctomycetota</taxon>
        <taxon>Planctomycetia</taxon>
        <taxon>Pirellulales</taxon>
        <taxon>Pirellulaceae</taxon>
        <taxon>Roseiconus</taxon>
    </lineage>
</organism>
<evidence type="ECO:0000256" key="2">
    <source>
        <dbReference type="ARBA" id="ARBA00022692"/>
    </source>
</evidence>
<sequence>MLLIVYLCVAIGFSFYCSIAEAVLLSITPSFIATLAKDKPKVAERLKHLKDNIDRPLAAILSLNTIAHTIGAAGVGAQAAVAFEDVSLGVVSAVMTLLILVFSEIIPKTLGALYWRSLGPIVATTVLVLIWLLYPLVWLSERLTKFLSGGKSHHTLTRDELGAMAEIGAQQGVLEEGESQVFRSLMRFPQITVADIMTPRVVVIAFPQSMTIGEFMEKQPELPVSRVPIYQENLDQVVGFVMRSELLLAAAKDDDDLPLSKLRREMMALDAGTSAKAAFDRLLGDRQHIALVTDQYGSTQGIVTLEDVIETLLGLEIVDEHDKSIDMQKLARKRWKERAKKMGLQIPDETQ</sequence>
<dbReference type="PANTHER" id="PTHR22777:SF4">
    <property type="entry name" value="UPF0053 PROTEIN SLL1254"/>
    <property type="match status" value="1"/>
</dbReference>
<feature type="transmembrane region" description="Helical" evidence="9">
    <location>
        <begin position="13"/>
        <end position="36"/>
    </location>
</feature>
<proteinExistence type="predicted"/>
<dbReference type="Pfam" id="PF01595">
    <property type="entry name" value="CNNM"/>
    <property type="match status" value="1"/>
</dbReference>
<evidence type="ECO:0000256" key="8">
    <source>
        <dbReference type="PROSITE-ProRule" id="PRU01193"/>
    </source>
</evidence>
<accession>A0ABT7PLA1</accession>
<keyword evidence="13" id="KW-1185">Reference proteome</keyword>
<evidence type="ECO:0000256" key="1">
    <source>
        <dbReference type="ARBA" id="ARBA00004141"/>
    </source>
</evidence>
<dbReference type="InterPro" id="IPR044751">
    <property type="entry name" value="Ion_transp-like_CBS"/>
</dbReference>
<evidence type="ECO:0000259" key="11">
    <source>
        <dbReference type="PROSITE" id="PS51846"/>
    </source>
</evidence>
<keyword evidence="3" id="KW-0677">Repeat</keyword>
<protein>
    <submittedName>
        <fullName evidence="12">Hemolysin family protein</fullName>
    </submittedName>
</protein>
<reference evidence="12 13" key="1">
    <citation type="submission" date="2023-06" db="EMBL/GenBank/DDBJ databases">
        <title>Roseiconus lacunae JC819 isolated from Gulf of Mannar region, Tamil Nadu.</title>
        <authorList>
            <person name="Pk S."/>
            <person name="Ch S."/>
            <person name="Ch V.R."/>
        </authorList>
    </citation>
    <scope>NUCLEOTIDE SEQUENCE [LARGE SCALE GENOMIC DNA]</scope>
    <source>
        <strain evidence="12 13">JC819</strain>
    </source>
</reference>
<comment type="caution">
    <text evidence="12">The sequence shown here is derived from an EMBL/GenBank/DDBJ whole genome shotgun (WGS) entry which is preliminary data.</text>
</comment>
<evidence type="ECO:0000313" key="13">
    <source>
        <dbReference type="Proteomes" id="UP001239462"/>
    </source>
</evidence>
<keyword evidence="6 8" id="KW-0472">Membrane</keyword>
<evidence type="ECO:0000259" key="10">
    <source>
        <dbReference type="PROSITE" id="PS51371"/>
    </source>
</evidence>
<keyword evidence="2 8" id="KW-0812">Transmembrane</keyword>
<dbReference type="InterPro" id="IPR002550">
    <property type="entry name" value="CNNM"/>
</dbReference>
<keyword evidence="4 8" id="KW-1133">Transmembrane helix</keyword>
<dbReference type="InterPro" id="IPR000644">
    <property type="entry name" value="CBS_dom"/>
</dbReference>
<evidence type="ECO:0000256" key="9">
    <source>
        <dbReference type="SAM" id="Phobius"/>
    </source>
</evidence>
<dbReference type="PANTHER" id="PTHR22777">
    <property type="entry name" value="HEMOLYSIN-RELATED"/>
    <property type="match status" value="1"/>
</dbReference>
<feature type="transmembrane region" description="Helical" evidence="9">
    <location>
        <begin position="86"/>
        <end position="106"/>
    </location>
</feature>
<gene>
    <name evidence="12" type="ORF">QTN89_17715</name>
</gene>
<evidence type="ECO:0000256" key="7">
    <source>
        <dbReference type="PROSITE-ProRule" id="PRU00703"/>
    </source>
</evidence>
<dbReference type="Gene3D" id="3.10.580.10">
    <property type="entry name" value="CBS-domain"/>
    <property type="match status" value="1"/>
</dbReference>
<dbReference type="PROSITE" id="PS51846">
    <property type="entry name" value="CNNM"/>
    <property type="match status" value="1"/>
</dbReference>
<feature type="domain" description="CNNM transmembrane" evidence="11">
    <location>
        <begin position="1"/>
        <end position="178"/>
    </location>
</feature>
<evidence type="ECO:0000256" key="5">
    <source>
        <dbReference type="ARBA" id="ARBA00023122"/>
    </source>
</evidence>
<comment type="subcellular location">
    <subcellularLocation>
        <location evidence="1">Membrane</location>
        <topology evidence="1">Multi-pass membrane protein</topology>
    </subcellularLocation>
</comment>
<feature type="domain" description="CBS" evidence="10">
    <location>
        <begin position="197"/>
        <end position="257"/>
    </location>
</feature>
<dbReference type="CDD" id="cd04590">
    <property type="entry name" value="CBS_pair_CorC_HlyC_assoc"/>
    <property type="match status" value="1"/>
</dbReference>
<dbReference type="Pfam" id="PF00571">
    <property type="entry name" value="CBS"/>
    <property type="match status" value="2"/>
</dbReference>
<keyword evidence="5 7" id="KW-0129">CBS domain</keyword>
<evidence type="ECO:0000256" key="4">
    <source>
        <dbReference type="ARBA" id="ARBA00022989"/>
    </source>
</evidence>
<dbReference type="EMBL" id="JASZZN010000013">
    <property type="protein sequence ID" value="MDM4017289.1"/>
    <property type="molecule type" value="Genomic_DNA"/>
</dbReference>
<dbReference type="InterPro" id="IPR046342">
    <property type="entry name" value="CBS_dom_sf"/>
</dbReference>
<dbReference type="Proteomes" id="UP001239462">
    <property type="component" value="Unassembled WGS sequence"/>
</dbReference>